<dbReference type="GO" id="GO:0003735">
    <property type="term" value="F:structural constituent of ribosome"/>
    <property type="evidence" value="ECO:0007669"/>
    <property type="project" value="InterPro"/>
</dbReference>
<gene>
    <name evidence="3" type="ORF">KP79_PYT21949</name>
</gene>
<evidence type="ECO:0000256" key="1">
    <source>
        <dbReference type="ARBA" id="ARBA00022980"/>
    </source>
</evidence>
<dbReference type="GO" id="GO:0070181">
    <property type="term" value="F:small ribosomal subunit rRNA binding"/>
    <property type="evidence" value="ECO:0007669"/>
    <property type="project" value="TreeGrafter"/>
</dbReference>
<organism evidence="3 4">
    <name type="scientific">Mizuhopecten yessoensis</name>
    <name type="common">Japanese scallop</name>
    <name type="synonym">Patinopecten yessoensis</name>
    <dbReference type="NCBI Taxonomy" id="6573"/>
    <lineage>
        <taxon>Eukaryota</taxon>
        <taxon>Metazoa</taxon>
        <taxon>Spiralia</taxon>
        <taxon>Lophotrochozoa</taxon>
        <taxon>Mollusca</taxon>
        <taxon>Bivalvia</taxon>
        <taxon>Autobranchia</taxon>
        <taxon>Pteriomorphia</taxon>
        <taxon>Pectinida</taxon>
        <taxon>Pectinoidea</taxon>
        <taxon>Pectinidae</taxon>
        <taxon>Mizuhopecten</taxon>
    </lineage>
</organism>
<evidence type="ECO:0000313" key="3">
    <source>
        <dbReference type="EMBL" id="OWF55203.1"/>
    </source>
</evidence>
<keyword evidence="2" id="KW-0687">Ribonucleoprotein</keyword>
<keyword evidence="1 3" id="KW-0689">Ribosomal protein</keyword>
<dbReference type="OrthoDB" id="10054543at2759"/>
<dbReference type="SUPFAM" id="SSF46911">
    <property type="entry name" value="Ribosomal protein S18"/>
    <property type="match status" value="1"/>
</dbReference>
<dbReference type="Proteomes" id="UP000242188">
    <property type="component" value="Unassembled WGS sequence"/>
</dbReference>
<dbReference type="PANTHER" id="PTHR13479">
    <property type="entry name" value="30S RIBOSOMAL PROTEIN S18"/>
    <property type="match status" value="1"/>
</dbReference>
<dbReference type="GO" id="GO:0032543">
    <property type="term" value="P:mitochondrial translation"/>
    <property type="evidence" value="ECO:0007669"/>
    <property type="project" value="TreeGrafter"/>
</dbReference>
<dbReference type="InterPro" id="IPR001648">
    <property type="entry name" value="Ribosomal_bS18"/>
</dbReference>
<dbReference type="AlphaFoldDB" id="A0A210R291"/>
<dbReference type="InterPro" id="IPR036870">
    <property type="entry name" value="Ribosomal_bS18_sf"/>
</dbReference>
<dbReference type="Gene3D" id="4.10.640.10">
    <property type="entry name" value="Ribosomal protein S18"/>
    <property type="match status" value="1"/>
</dbReference>
<name>A0A210R291_MIZYE</name>
<proteinExistence type="predicted"/>
<evidence type="ECO:0000256" key="2">
    <source>
        <dbReference type="ARBA" id="ARBA00023274"/>
    </source>
</evidence>
<dbReference type="Pfam" id="PF01084">
    <property type="entry name" value="Ribosomal_S18"/>
    <property type="match status" value="1"/>
</dbReference>
<keyword evidence="4" id="KW-1185">Reference proteome</keyword>
<reference evidence="3 4" key="1">
    <citation type="journal article" date="2017" name="Nat. Ecol. Evol.">
        <title>Scallop genome provides insights into evolution of bilaterian karyotype and development.</title>
        <authorList>
            <person name="Wang S."/>
            <person name="Zhang J."/>
            <person name="Jiao W."/>
            <person name="Li J."/>
            <person name="Xun X."/>
            <person name="Sun Y."/>
            <person name="Guo X."/>
            <person name="Huan P."/>
            <person name="Dong B."/>
            <person name="Zhang L."/>
            <person name="Hu X."/>
            <person name="Sun X."/>
            <person name="Wang J."/>
            <person name="Zhao C."/>
            <person name="Wang Y."/>
            <person name="Wang D."/>
            <person name="Huang X."/>
            <person name="Wang R."/>
            <person name="Lv J."/>
            <person name="Li Y."/>
            <person name="Zhang Z."/>
            <person name="Liu B."/>
            <person name="Lu W."/>
            <person name="Hui Y."/>
            <person name="Liang J."/>
            <person name="Zhou Z."/>
            <person name="Hou R."/>
            <person name="Li X."/>
            <person name="Liu Y."/>
            <person name="Li H."/>
            <person name="Ning X."/>
            <person name="Lin Y."/>
            <person name="Zhao L."/>
            <person name="Xing Q."/>
            <person name="Dou J."/>
            <person name="Li Y."/>
            <person name="Mao J."/>
            <person name="Guo H."/>
            <person name="Dou H."/>
            <person name="Li T."/>
            <person name="Mu C."/>
            <person name="Jiang W."/>
            <person name="Fu Q."/>
            <person name="Fu X."/>
            <person name="Miao Y."/>
            <person name="Liu J."/>
            <person name="Yu Q."/>
            <person name="Li R."/>
            <person name="Liao H."/>
            <person name="Li X."/>
            <person name="Kong Y."/>
            <person name="Jiang Z."/>
            <person name="Chourrout D."/>
            <person name="Li R."/>
            <person name="Bao Z."/>
        </authorList>
    </citation>
    <scope>NUCLEOTIDE SEQUENCE [LARGE SCALE GENOMIC DNA]</scope>
    <source>
        <strain evidence="3 4">PY_sf001</strain>
    </source>
</reference>
<dbReference type="STRING" id="6573.A0A210R291"/>
<protein>
    <submittedName>
        <fullName evidence="3">28S ribosomal protein S18a, mitochondrial</fullName>
    </submittedName>
</protein>
<evidence type="ECO:0000313" key="4">
    <source>
        <dbReference type="Proteomes" id="UP000242188"/>
    </source>
</evidence>
<comment type="caution">
    <text evidence="3">The sequence shown here is derived from an EMBL/GenBank/DDBJ whole genome shotgun (WGS) entry which is preliminary data.</text>
</comment>
<dbReference type="EMBL" id="NEDP02000736">
    <property type="protein sequence ID" value="OWF55203.1"/>
    <property type="molecule type" value="Genomic_DNA"/>
</dbReference>
<sequence length="170" mass="19259">MACVVNSARRLCLNSSAIQKSAIFPSTLFKRQISTTSCLNIREIKETEDGDTLTVEANLLESERTGKLTCIDKPDKGCTLCGFNVKYTDVLIISQFVDKNGQILPRWVSGLCGYQQTLMNQNLHKAQRAGLMPNLRPPRKDGKKRTSNMSTYAWKKYNVYYEDWDKIPVA</sequence>
<dbReference type="GO" id="GO:0005763">
    <property type="term" value="C:mitochondrial small ribosomal subunit"/>
    <property type="evidence" value="ECO:0007669"/>
    <property type="project" value="TreeGrafter"/>
</dbReference>
<dbReference type="PANTHER" id="PTHR13479:SF66">
    <property type="entry name" value="LARGE RIBOSOMAL SUBUNIT PROTEIN ML66"/>
    <property type="match status" value="1"/>
</dbReference>
<accession>A0A210R291</accession>